<evidence type="ECO:0000259" key="2">
    <source>
        <dbReference type="Pfam" id="PF07687"/>
    </source>
</evidence>
<dbReference type="SUPFAM" id="SSF55031">
    <property type="entry name" value="Bacterial exopeptidase dimerisation domain"/>
    <property type="match status" value="1"/>
</dbReference>
<dbReference type="PIRSF" id="PIRSF037226">
    <property type="entry name" value="Amidohydrolase_ACY1L2_prd"/>
    <property type="match status" value="1"/>
</dbReference>
<dbReference type="Gene3D" id="3.40.630.10">
    <property type="entry name" value="Zn peptidases"/>
    <property type="match status" value="1"/>
</dbReference>
<dbReference type="InterPro" id="IPR036264">
    <property type="entry name" value="Bact_exopeptidase_dim_dom"/>
</dbReference>
<feature type="domain" description="Peptidase M20 dimerisation" evidence="2">
    <location>
        <begin position="203"/>
        <end position="301"/>
    </location>
</feature>
<dbReference type="InterPro" id="IPR017144">
    <property type="entry name" value="Xaa-Arg_dipeptidase"/>
</dbReference>
<dbReference type="InterPro" id="IPR011650">
    <property type="entry name" value="Peptidase_M20_dimer"/>
</dbReference>
<gene>
    <name evidence="3" type="ORF">FX155_09690</name>
</gene>
<sequence>MEITDKEVLKQKVFKMIDDSAQELQAYAADVASEPEFGFKEFKTSAKLAAQFDKLGIPYRKGMAITAVKGVLKGGKPGPTIAILGELDAIGCPEHPKADPDTGAAHACGHHMQQSSMLAAAYGLAKTGVMKDLCGNVVFFGVPAEEYVQIAYRKKLRKEGKLHFLHGKGELIYEGEFDDIDMAMMIHSQKRTPKPVVAIGTSSNGFIGKTIQYVGKAAHAADAPDQGINALNAAMLGIMGINALRETFRDDDAIRVHPIITKGGDLVNNVPDDVRIETYVRAKSMDAIDRTNAKVDAALRAGGAAIGAKVNIDTLPGQLPLICNPEMNELFVHNAQDAFPEVEITNSGHFSASTDMGDVSHLMPAIHPFIGGVDGLLHGPDFKVVDFHAAALLPGKAFAGMVIDLLSDDAKEAKKILADFKPALTKEQYIAKLDGYFSEEEPDHD</sequence>
<dbReference type="InterPro" id="IPR002933">
    <property type="entry name" value="Peptidase_M20"/>
</dbReference>
<dbReference type="GO" id="GO:0071713">
    <property type="term" value="F:para-aminobenzoyl-glutamate hydrolase activity"/>
    <property type="evidence" value="ECO:0007669"/>
    <property type="project" value="TreeGrafter"/>
</dbReference>
<name>A0A6N7W2X5_ACIFE</name>
<dbReference type="PANTHER" id="PTHR30575:SF3">
    <property type="entry name" value="PEPTIDASE M20 DIMERISATION DOMAIN-CONTAINING PROTEIN"/>
    <property type="match status" value="1"/>
</dbReference>
<dbReference type="InterPro" id="IPR052030">
    <property type="entry name" value="Peptidase_M20/M20A_hydrolases"/>
</dbReference>
<dbReference type="AlphaFoldDB" id="A0A6N7W2X5"/>
<keyword evidence="3" id="KW-0378">Hydrolase</keyword>
<organism evidence="3 4">
    <name type="scientific">Acidaminococcus fermentans</name>
    <dbReference type="NCBI Taxonomy" id="905"/>
    <lineage>
        <taxon>Bacteria</taxon>
        <taxon>Bacillati</taxon>
        <taxon>Bacillota</taxon>
        <taxon>Negativicutes</taxon>
        <taxon>Acidaminococcales</taxon>
        <taxon>Acidaminococcaceae</taxon>
        <taxon>Acidaminococcus</taxon>
    </lineage>
</organism>
<comment type="similarity">
    <text evidence="1">Belongs to the peptidase M20A family.</text>
</comment>
<dbReference type="GO" id="GO:0046657">
    <property type="term" value="P:folic acid catabolic process"/>
    <property type="evidence" value="ECO:0007669"/>
    <property type="project" value="TreeGrafter"/>
</dbReference>
<dbReference type="Proteomes" id="UP000441455">
    <property type="component" value="Unassembled WGS sequence"/>
</dbReference>
<dbReference type="EMBL" id="VULN01000015">
    <property type="protein sequence ID" value="MSS82863.1"/>
    <property type="molecule type" value="Genomic_DNA"/>
</dbReference>
<dbReference type="GO" id="GO:0016805">
    <property type="term" value="F:dipeptidase activity"/>
    <property type="evidence" value="ECO:0007669"/>
    <property type="project" value="InterPro"/>
</dbReference>
<reference evidence="3 4" key="1">
    <citation type="submission" date="2019-08" db="EMBL/GenBank/DDBJ databases">
        <title>In-depth cultivation of the pig gut microbiome towards novel bacterial diversity and tailored functional studies.</title>
        <authorList>
            <person name="Wylensek D."/>
            <person name="Hitch T.C.A."/>
            <person name="Clavel T."/>
        </authorList>
    </citation>
    <scope>NUCLEOTIDE SEQUENCE [LARGE SCALE GENOMIC DNA]</scope>
    <source>
        <strain evidence="3 4">WCA-389-WT-5B</strain>
    </source>
</reference>
<dbReference type="SUPFAM" id="SSF53187">
    <property type="entry name" value="Zn-dependent exopeptidases"/>
    <property type="match status" value="1"/>
</dbReference>
<dbReference type="GO" id="GO:0005737">
    <property type="term" value="C:cytoplasm"/>
    <property type="evidence" value="ECO:0007669"/>
    <property type="project" value="TreeGrafter"/>
</dbReference>
<dbReference type="Pfam" id="PF01546">
    <property type="entry name" value="Peptidase_M20"/>
    <property type="match status" value="1"/>
</dbReference>
<dbReference type="PANTHER" id="PTHR30575">
    <property type="entry name" value="PEPTIDASE M20"/>
    <property type="match status" value="1"/>
</dbReference>
<comment type="caution">
    <text evidence="3">The sequence shown here is derived from an EMBL/GenBank/DDBJ whole genome shotgun (WGS) entry which is preliminary data.</text>
</comment>
<evidence type="ECO:0000313" key="4">
    <source>
        <dbReference type="Proteomes" id="UP000441455"/>
    </source>
</evidence>
<dbReference type="RefSeq" id="WP_326831134.1">
    <property type="nucleotide sequence ID" value="NZ_VULN01000015.1"/>
</dbReference>
<evidence type="ECO:0000313" key="3">
    <source>
        <dbReference type="EMBL" id="MSS82863.1"/>
    </source>
</evidence>
<evidence type="ECO:0000256" key="1">
    <source>
        <dbReference type="PIRNR" id="PIRNR037226"/>
    </source>
</evidence>
<dbReference type="Gene3D" id="3.30.70.360">
    <property type="match status" value="1"/>
</dbReference>
<dbReference type="NCBIfam" id="TIGR01891">
    <property type="entry name" value="amidohydrolases"/>
    <property type="match status" value="1"/>
</dbReference>
<accession>A0A6N7W2X5</accession>
<proteinExistence type="inferred from homology"/>
<dbReference type="InterPro" id="IPR017439">
    <property type="entry name" value="Amidohydrolase"/>
</dbReference>
<protein>
    <recommendedName>
        <fullName evidence="1">Peptidase M20 domain-containing protein 2</fullName>
    </recommendedName>
</protein>
<dbReference type="Pfam" id="PF07687">
    <property type="entry name" value="M20_dimer"/>
    <property type="match status" value="1"/>
</dbReference>